<accession>A0A8S5S4R3</accession>
<dbReference type="EMBL" id="BK032519">
    <property type="protein sequence ID" value="DAF45803.1"/>
    <property type="molecule type" value="Genomic_DNA"/>
</dbReference>
<reference evidence="1" key="1">
    <citation type="journal article" date="2021" name="Proc. Natl. Acad. Sci. U.S.A.">
        <title>A Catalog of Tens of Thousands of Viruses from Human Metagenomes Reveals Hidden Associations with Chronic Diseases.</title>
        <authorList>
            <person name="Tisza M.J."/>
            <person name="Buck C.B."/>
        </authorList>
    </citation>
    <scope>NUCLEOTIDE SEQUENCE</scope>
    <source>
        <strain evidence="1">CtmP938</strain>
    </source>
</reference>
<name>A0A8S5S4R3_9CAUD</name>
<organism evidence="1">
    <name type="scientific">Siphoviridae sp. ctmP938</name>
    <dbReference type="NCBI Taxonomy" id="2827933"/>
    <lineage>
        <taxon>Viruses</taxon>
        <taxon>Duplodnaviria</taxon>
        <taxon>Heunggongvirae</taxon>
        <taxon>Uroviricota</taxon>
        <taxon>Caudoviricetes</taxon>
    </lineage>
</organism>
<sequence>MRQRRLYSEQLELVAAATDSGFVTGAAVRRTGDARWQDIAASRRGLSAPE</sequence>
<proteinExistence type="predicted"/>
<evidence type="ECO:0000313" key="1">
    <source>
        <dbReference type="EMBL" id="DAF45803.1"/>
    </source>
</evidence>
<protein>
    <submittedName>
        <fullName evidence="1">Uncharacterized protein</fullName>
    </submittedName>
</protein>